<sequence>MSDTSTKDLKKDLKSSDTLKIVAKDLDINKMLTKADTIRIKEPDNIQVSASSGGSLKIKIPAMKKKEGGFAIRIICPSCEFKNCTNIQNLFDKVSCHKCSTQIRVPVETPKFIYENYIAETPCLNIFKAYNKKHDFHGDVVTYEKLELGEHDPAKLEARLGRLKDLEVKNYINPRYFQHDETGYFVTRANAKYRMNVYLQKKGKVDPRKAAQILYQTSVIADDLAKEGVFGAFLPTDIMLDENGDVKLCDYGVRDGIFEEMNEHHHVFIDSLAPETISHRFHDEHSAVYSLGILTILFLTGKSPFQEFSPSRISKERENYWSHLAEYELPGFLEYMLDMNVNARPSLDECSTYFLQMIENLDTRNHY</sequence>
<dbReference type="InterPro" id="IPR000719">
    <property type="entry name" value="Prot_kinase_dom"/>
</dbReference>
<dbReference type="PROSITE" id="PS50011">
    <property type="entry name" value="PROTEIN_KINASE_DOM"/>
    <property type="match status" value="1"/>
</dbReference>
<evidence type="ECO:0000313" key="2">
    <source>
        <dbReference type="EMBL" id="EDM25570.1"/>
    </source>
</evidence>
<dbReference type="RefSeq" id="WP_007280613.1">
    <property type="nucleotide sequence ID" value="NZ_ABCK01000027.1"/>
</dbReference>
<name>A6DRZ5_9BACT</name>
<comment type="caution">
    <text evidence="2">The sequence shown here is derived from an EMBL/GenBank/DDBJ whole genome shotgun (WGS) entry which is preliminary data.</text>
</comment>
<dbReference type="GO" id="GO:0004672">
    <property type="term" value="F:protein kinase activity"/>
    <property type="evidence" value="ECO:0007669"/>
    <property type="project" value="InterPro"/>
</dbReference>
<accession>A6DRZ5</accession>
<evidence type="ECO:0000259" key="1">
    <source>
        <dbReference type="PROSITE" id="PS50011"/>
    </source>
</evidence>
<protein>
    <recommendedName>
        <fullName evidence="1">Protein kinase domain-containing protein</fullName>
    </recommendedName>
</protein>
<dbReference type="Gene3D" id="3.30.200.20">
    <property type="entry name" value="Phosphorylase Kinase, domain 1"/>
    <property type="match status" value="1"/>
</dbReference>
<dbReference type="SUPFAM" id="SSF56112">
    <property type="entry name" value="Protein kinase-like (PK-like)"/>
    <property type="match status" value="1"/>
</dbReference>
<evidence type="ECO:0000313" key="3">
    <source>
        <dbReference type="Proteomes" id="UP000004947"/>
    </source>
</evidence>
<proteinExistence type="predicted"/>
<organism evidence="2 3">
    <name type="scientific">Lentisphaera araneosa HTCC2155</name>
    <dbReference type="NCBI Taxonomy" id="313628"/>
    <lineage>
        <taxon>Bacteria</taxon>
        <taxon>Pseudomonadati</taxon>
        <taxon>Lentisphaerota</taxon>
        <taxon>Lentisphaeria</taxon>
        <taxon>Lentisphaerales</taxon>
        <taxon>Lentisphaeraceae</taxon>
        <taxon>Lentisphaera</taxon>
    </lineage>
</organism>
<dbReference type="EMBL" id="ABCK01000027">
    <property type="protein sequence ID" value="EDM25570.1"/>
    <property type="molecule type" value="Genomic_DNA"/>
</dbReference>
<dbReference type="SMART" id="SM00220">
    <property type="entry name" value="S_TKc"/>
    <property type="match status" value="1"/>
</dbReference>
<dbReference type="Gene3D" id="1.10.510.10">
    <property type="entry name" value="Transferase(Phosphotransferase) domain 1"/>
    <property type="match status" value="1"/>
</dbReference>
<reference evidence="2 3" key="1">
    <citation type="journal article" date="2010" name="J. Bacteriol.">
        <title>Genome sequence of Lentisphaera araneosa HTCC2155T, the type species of the order Lentisphaerales in the phylum Lentisphaerae.</title>
        <authorList>
            <person name="Thrash J.C."/>
            <person name="Cho J.C."/>
            <person name="Vergin K.L."/>
            <person name="Morris R.M."/>
            <person name="Giovannoni S.J."/>
        </authorList>
    </citation>
    <scope>NUCLEOTIDE SEQUENCE [LARGE SCALE GENOMIC DNA]</scope>
    <source>
        <strain evidence="2 3">HTCC2155</strain>
    </source>
</reference>
<feature type="domain" description="Protein kinase" evidence="1">
    <location>
        <begin position="112"/>
        <end position="354"/>
    </location>
</feature>
<dbReference type="STRING" id="313628.LNTAR_08106"/>
<keyword evidence="3" id="KW-1185">Reference proteome</keyword>
<dbReference type="InterPro" id="IPR011009">
    <property type="entry name" value="Kinase-like_dom_sf"/>
</dbReference>
<gene>
    <name evidence="2" type="ORF">LNTAR_08106</name>
</gene>
<dbReference type="PANTHER" id="PTHR24362">
    <property type="entry name" value="SERINE/THREONINE-PROTEIN KINASE NEK"/>
    <property type="match status" value="1"/>
</dbReference>
<dbReference type="Pfam" id="PF00069">
    <property type="entry name" value="Pkinase"/>
    <property type="match status" value="1"/>
</dbReference>
<dbReference type="PANTHER" id="PTHR24362:SF309">
    <property type="entry name" value="PROTEIN KINASE DOMAIN-CONTAINING PROTEIN"/>
    <property type="match status" value="1"/>
</dbReference>
<dbReference type="Proteomes" id="UP000004947">
    <property type="component" value="Unassembled WGS sequence"/>
</dbReference>
<dbReference type="AlphaFoldDB" id="A6DRZ5"/>
<dbReference type="GO" id="GO:0005524">
    <property type="term" value="F:ATP binding"/>
    <property type="evidence" value="ECO:0007669"/>
    <property type="project" value="InterPro"/>
</dbReference>